<keyword evidence="2" id="KW-1133">Transmembrane helix</keyword>
<protein>
    <submittedName>
        <fullName evidence="3">Uncharacterized protein</fullName>
    </submittedName>
</protein>
<keyword evidence="2" id="KW-0472">Membrane</keyword>
<evidence type="ECO:0000313" key="4">
    <source>
        <dbReference type="Proteomes" id="UP000705823"/>
    </source>
</evidence>
<evidence type="ECO:0000256" key="2">
    <source>
        <dbReference type="SAM" id="Phobius"/>
    </source>
</evidence>
<dbReference type="EMBL" id="RKLU01000002">
    <property type="protein sequence ID" value="TQQ82946.1"/>
    <property type="molecule type" value="Genomic_DNA"/>
</dbReference>
<dbReference type="RefSeq" id="WP_142979210.1">
    <property type="nucleotide sequence ID" value="NZ_RKLU01000002.1"/>
</dbReference>
<name>A0A8J8PAY4_9EURY</name>
<evidence type="ECO:0000256" key="1">
    <source>
        <dbReference type="SAM" id="MobiDB-lite"/>
    </source>
</evidence>
<keyword evidence="4" id="KW-1185">Reference proteome</keyword>
<keyword evidence="2" id="KW-0812">Transmembrane</keyword>
<accession>A0A8J8PAY4</accession>
<dbReference type="OrthoDB" id="306439at2157"/>
<proteinExistence type="predicted"/>
<sequence>MASARGRASLKGALTLLAAILLLAPVVAGLAWLFPLAAGILTVLGIAAGLYWYLTGDDASGDGSVWNAIPSRQYDGRHAESGGLSRGEQEAAIEEIQEDAANRDRTQ</sequence>
<evidence type="ECO:0000313" key="3">
    <source>
        <dbReference type="EMBL" id="TQQ82946.1"/>
    </source>
</evidence>
<dbReference type="Proteomes" id="UP000705823">
    <property type="component" value="Unassembled WGS sequence"/>
</dbReference>
<organism evidence="3 4">
    <name type="scientific">Halonotius terrestris</name>
    <dbReference type="NCBI Taxonomy" id="2487750"/>
    <lineage>
        <taxon>Archaea</taxon>
        <taxon>Methanobacteriati</taxon>
        <taxon>Methanobacteriota</taxon>
        <taxon>Stenosarchaea group</taxon>
        <taxon>Halobacteria</taxon>
        <taxon>Halobacteriales</taxon>
        <taxon>Haloferacaceae</taxon>
        <taxon>Halonotius</taxon>
    </lineage>
</organism>
<feature type="transmembrane region" description="Helical" evidence="2">
    <location>
        <begin position="38"/>
        <end position="54"/>
    </location>
</feature>
<feature type="region of interest" description="Disordered" evidence="1">
    <location>
        <begin position="77"/>
        <end position="107"/>
    </location>
</feature>
<dbReference type="AlphaFoldDB" id="A0A8J8PAY4"/>
<gene>
    <name evidence="3" type="ORF">EGH24_05785</name>
</gene>
<comment type="caution">
    <text evidence="3">The sequence shown here is derived from an EMBL/GenBank/DDBJ whole genome shotgun (WGS) entry which is preliminary data.</text>
</comment>
<reference evidence="3" key="1">
    <citation type="submission" date="2019-02" db="EMBL/GenBank/DDBJ databases">
        <title>Halonotius sp. a new haloarchaeum isolated from saline soil.</title>
        <authorList>
            <person name="Duran-Viseras A."/>
            <person name="Sanchez-Porro C."/>
            <person name="Ventosa A."/>
        </authorList>
    </citation>
    <scope>NUCLEOTIDE SEQUENCE</scope>
    <source>
        <strain evidence="3">F15B</strain>
    </source>
</reference>